<protein>
    <submittedName>
        <fullName evidence="1">Uncharacterized protein</fullName>
    </submittedName>
</protein>
<reference evidence="1 2" key="1">
    <citation type="submission" date="2018-11" db="EMBL/GenBank/DDBJ databases">
        <authorList>
            <consortium name="Pathogen Informatics"/>
        </authorList>
    </citation>
    <scope>NUCLEOTIDE SEQUENCE [LARGE SCALE GENOMIC DNA]</scope>
    <source>
        <strain evidence="1 2">Zambia</strain>
    </source>
</reference>
<dbReference type="AlphaFoldDB" id="A0A183LGX2"/>
<keyword evidence="2" id="KW-1185">Reference proteome</keyword>
<evidence type="ECO:0000313" key="2">
    <source>
        <dbReference type="Proteomes" id="UP000277204"/>
    </source>
</evidence>
<sequence>MLRLSLGGFNYPGINWSTGSCHSCNDEFSATNNMHCWSQWVRIQTRGDSILNLIFSRDVIPLSVKVYDEFEGSDHKIVVCALPIYPSYNRPNKKLVNIETISMLTGTFRIY</sequence>
<dbReference type="EMBL" id="UZAI01000837">
    <property type="protein sequence ID" value="VDO56884.1"/>
    <property type="molecule type" value="Genomic_DNA"/>
</dbReference>
<evidence type="ECO:0000313" key="1">
    <source>
        <dbReference type="EMBL" id="VDO56884.1"/>
    </source>
</evidence>
<dbReference type="PROSITE" id="PS51257">
    <property type="entry name" value="PROKAR_LIPOPROTEIN"/>
    <property type="match status" value="1"/>
</dbReference>
<dbReference type="STRING" id="48269.A0A183LGX2"/>
<accession>A0A183LGX2</accession>
<proteinExistence type="predicted"/>
<name>A0A183LGX2_9TREM</name>
<dbReference type="Proteomes" id="UP000277204">
    <property type="component" value="Unassembled WGS sequence"/>
</dbReference>
<gene>
    <name evidence="1" type="ORF">SMRZ_LOCUS3047</name>
</gene>
<organism evidence="1 2">
    <name type="scientific">Schistosoma margrebowiei</name>
    <dbReference type="NCBI Taxonomy" id="48269"/>
    <lineage>
        <taxon>Eukaryota</taxon>
        <taxon>Metazoa</taxon>
        <taxon>Spiralia</taxon>
        <taxon>Lophotrochozoa</taxon>
        <taxon>Platyhelminthes</taxon>
        <taxon>Trematoda</taxon>
        <taxon>Digenea</taxon>
        <taxon>Strigeidida</taxon>
        <taxon>Schistosomatoidea</taxon>
        <taxon>Schistosomatidae</taxon>
        <taxon>Schistosoma</taxon>
    </lineage>
</organism>